<evidence type="ECO:0000256" key="2">
    <source>
        <dbReference type="SAM" id="SignalP"/>
    </source>
</evidence>
<protein>
    <submittedName>
        <fullName evidence="3">Uncharacterized protein</fullName>
    </submittedName>
</protein>
<evidence type="ECO:0000256" key="1">
    <source>
        <dbReference type="SAM" id="MobiDB-lite"/>
    </source>
</evidence>
<feature type="signal peptide" evidence="2">
    <location>
        <begin position="1"/>
        <end position="31"/>
    </location>
</feature>
<name>E7D1G6_LATHE</name>
<feature type="non-terminal residue" evidence="3">
    <location>
        <position position="1"/>
    </location>
</feature>
<proteinExistence type="evidence at transcript level"/>
<sequence>ARGLHSGNMFLCKKIFAFFLVLMVTLSVVRAQDDTTAASSGTSVDDSASTGAGDSSAASSGTTAAVSGSTPAPADGTTASADK</sequence>
<feature type="chain" id="PRO_5003218456" evidence="2">
    <location>
        <begin position="32"/>
        <end position="83"/>
    </location>
</feature>
<dbReference type="EMBL" id="HQ005914">
    <property type="protein sequence ID" value="ADV40210.1"/>
    <property type="molecule type" value="mRNA"/>
</dbReference>
<dbReference type="AlphaFoldDB" id="E7D1G6"/>
<feature type="non-terminal residue" evidence="3">
    <location>
        <position position="83"/>
    </location>
</feature>
<evidence type="ECO:0000313" key="3">
    <source>
        <dbReference type="EMBL" id="ADV40210.1"/>
    </source>
</evidence>
<keyword evidence="2" id="KW-0732">Signal</keyword>
<feature type="compositionally biased region" description="Low complexity" evidence="1">
    <location>
        <begin position="43"/>
        <end position="74"/>
    </location>
</feature>
<reference evidence="3" key="1">
    <citation type="submission" date="2010-07" db="EMBL/GenBank/DDBJ databases">
        <title>Identification of Proteins Involved in Black Widow Spider Wrapping Silk Fibers.</title>
        <authorList>
            <person name="Nguyen A."/>
            <person name="Verduzco A."/>
            <person name="Vierra C."/>
        </authorList>
    </citation>
    <scope>NUCLEOTIDE SEQUENCE</scope>
</reference>
<organism evidence="3">
    <name type="scientific">Latrodectus hesperus</name>
    <name type="common">Western black widow spider</name>
    <dbReference type="NCBI Taxonomy" id="256737"/>
    <lineage>
        <taxon>Eukaryota</taxon>
        <taxon>Metazoa</taxon>
        <taxon>Ecdysozoa</taxon>
        <taxon>Arthropoda</taxon>
        <taxon>Chelicerata</taxon>
        <taxon>Arachnida</taxon>
        <taxon>Araneae</taxon>
        <taxon>Araneomorphae</taxon>
        <taxon>Entelegynae</taxon>
        <taxon>Araneoidea</taxon>
        <taxon>Theridiidae</taxon>
        <taxon>Latrodectus</taxon>
    </lineage>
</organism>
<feature type="region of interest" description="Disordered" evidence="1">
    <location>
        <begin position="35"/>
        <end position="83"/>
    </location>
</feature>
<accession>E7D1G6</accession>